<gene>
    <name evidence="4" type="primary">LOC105178764</name>
    <name evidence="5" type="synonym">LOC105178765</name>
</gene>
<proteinExistence type="predicted"/>
<dbReference type="KEGG" id="sind:105178765"/>
<keyword evidence="3" id="KW-1185">Reference proteome</keyword>
<organism evidence="3 4">
    <name type="scientific">Sesamum indicum</name>
    <name type="common">Oriental sesame</name>
    <name type="synonym">Sesamum orientale</name>
    <dbReference type="NCBI Taxonomy" id="4182"/>
    <lineage>
        <taxon>Eukaryota</taxon>
        <taxon>Viridiplantae</taxon>
        <taxon>Streptophyta</taxon>
        <taxon>Embryophyta</taxon>
        <taxon>Tracheophyta</taxon>
        <taxon>Spermatophyta</taxon>
        <taxon>Magnoliopsida</taxon>
        <taxon>eudicotyledons</taxon>
        <taxon>Gunneridae</taxon>
        <taxon>Pentapetalae</taxon>
        <taxon>asterids</taxon>
        <taxon>lamiids</taxon>
        <taxon>Lamiales</taxon>
        <taxon>Pedaliaceae</taxon>
        <taxon>Sesamum</taxon>
    </lineage>
</organism>
<name>A0A6I9UMT4_SESIN</name>
<dbReference type="GeneID" id="105178764"/>
<accession>A0A6I9UMT4</accession>
<dbReference type="OrthoDB" id="585255at2759"/>
<dbReference type="PANTHER" id="PTHR31533:SF35">
    <property type="entry name" value="GPI-ANCHORED PROTEIN LLG2-RELATED"/>
    <property type="match status" value="1"/>
</dbReference>
<evidence type="ECO:0000313" key="4">
    <source>
        <dbReference type="RefSeq" id="XP_011100611.1"/>
    </source>
</evidence>
<sequence>MGSKQSLLLVFLSFLMLGFVSSHHLSNEGLELHGSSSGRSLQQDQTCPEVENMNYTVLTSQCKGPNYTQERCCEPMKQLLCPIAAKFNDLSSPCGRIFFCNVDYLGNYPPRLFAGLCKEGKKGLDCRKYI</sequence>
<keyword evidence="1" id="KW-0732">Signal</keyword>
<feature type="signal peptide" evidence="1">
    <location>
        <begin position="1"/>
        <end position="22"/>
    </location>
</feature>
<dbReference type="KEGG" id="sind:105178764"/>
<dbReference type="Proteomes" id="UP000504604">
    <property type="component" value="Unplaced"/>
</dbReference>
<dbReference type="GeneID" id="105178765"/>
<dbReference type="PANTHER" id="PTHR31533">
    <property type="entry name" value="GPI-ANCHORED PROTEIN LLG1-RELATED-RELATED"/>
    <property type="match status" value="1"/>
</dbReference>
<reference evidence="4 5" key="1">
    <citation type="submission" date="2025-04" db="UniProtKB">
        <authorList>
            <consortium name="RefSeq"/>
        </authorList>
    </citation>
    <scope>IDENTIFICATION</scope>
</reference>
<feature type="chain" id="PRO_5044636371" evidence="1">
    <location>
        <begin position="23"/>
        <end position="130"/>
    </location>
</feature>
<dbReference type="InterPro" id="IPR058888">
    <property type="entry name" value="LLG1-like"/>
</dbReference>
<evidence type="ECO:0000259" key="2">
    <source>
        <dbReference type="Pfam" id="PF26578"/>
    </source>
</evidence>
<feature type="domain" description="GPI-anchored protein LLG1-like" evidence="2">
    <location>
        <begin position="50"/>
        <end position="125"/>
    </location>
</feature>
<dbReference type="Pfam" id="PF26578">
    <property type="entry name" value="LLG1"/>
    <property type="match status" value="1"/>
</dbReference>
<dbReference type="RefSeq" id="XP_011100611.1">
    <property type="nucleotide sequence ID" value="XM_011102309.2"/>
</dbReference>
<dbReference type="RefSeq" id="XP_011100612.1">
    <property type="nucleotide sequence ID" value="XM_011102310.2"/>
</dbReference>
<protein>
    <submittedName>
        <fullName evidence="4 5">GPI-anchored protein LLG2-like</fullName>
    </submittedName>
</protein>
<dbReference type="AlphaFoldDB" id="A0A6I9UMT4"/>
<evidence type="ECO:0000313" key="5">
    <source>
        <dbReference type="RefSeq" id="XP_011100612.1"/>
    </source>
</evidence>
<evidence type="ECO:0000256" key="1">
    <source>
        <dbReference type="SAM" id="SignalP"/>
    </source>
</evidence>
<dbReference type="InterPro" id="IPR039307">
    <property type="entry name" value="LORELEI-like"/>
</dbReference>
<evidence type="ECO:0000313" key="3">
    <source>
        <dbReference type="Proteomes" id="UP000504604"/>
    </source>
</evidence>